<dbReference type="AlphaFoldDB" id="A0A916Q9T6"/>
<evidence type="ECO:0000256" key="1">
    <source>
        <dbReference type="ARBA" id="ARBA00023015"/>
    </source>
</evidence>
<protein>
    <submittedName>
        <fullName evidence="5">GntR family transcriptional regulator</fullName>
    </submittedName>
</protein>
<feature type="domain" description="HTH gntR-type" evidence="4">
    <location>
        <begin position="3"/>
        <end position="70"/>
    </location>
</feature>
<dbReference type="PANTHER" id="PTHR44846">
    <property type="entry name" value="MANNOSYL-D-GLYCERATE TRANSPORT/METABOLISM SYSTEM REPRESSOR MNGR-RELATED"/>
    <property type="match status" value="1"/>
</dbReference>
<dbReference type="EMBL" id="BLYI01000031">
    <property type="protein sequence ID" value="GFO85241.1"/>
    <property type="molecule type" value="Genomic_DNA"/>
</dbReference>
<dbReference type="InterPro" id="IPR050679">
    <property type="entry name" value="Bact_HTH_transcr_reg"/>
</dbReference>
<comment type="caution">
    <text evidence="5">The sequence shown here is derived from an EMBL/GenBank/DDBJ whole genome shotgun (WGS) entry which is preliminary data.</text>
</comment>
<gene>
    <name evidence="5" type="primary">treR_2</name>
    <name evidence="5" type="ORF">ANBU17_15880</name>
</gene>
<name>A0A916Q9T6_9FIRM</name>
<dbReference type="Proteomes" id="UP000613208">
    <property type="component" value="Unassembled WGS sequence"/>
</dbReference>
<sequence length="240" mass="27931">MPKIKFDQIYETLKDNIINNRYPEHMLPREVELAEEFHCSRNTIHRAIAQLNNEGYVQSIKGRGTVILQSLPIQNDRFFLNLRSYGSIPAITQYHKADVTTSVMSFQEITVDEKLSAVTGFDPGTEVYYIQRLRYLDNKPLLRDVNYFRKDVVTGLNVSIAQSSIYDYITDTLHKKILAARRIVRIKKAEEKDKDYLSLGDYDCVGVIYNYVYISDGTLFEYTESHFVPDNFGFSEFVQY</sequence>
<dbReference type="GO" id="GO:0003677">
    <property type="term" value="F:DNA binding"/>
    <property type="evidence" value="ECO:0007669"/>
    <property type="project" value="UniProtKB-KW"/>
</dbReference>
<dbReference type="Pfam" id="PF07702">
    <property type="entry name" value="UTRA"/>
    <property type="match status" value="1"/>
</dbReference>
<dbReference type="PRINTS" id="PR00035">
    <property type="entry name" value="HTHGNTR"/>
</dbReference>
<dbReference type="PANTHER" id="PTHR44846:SF12">
    <property type="entry name" value="HTH-TYPE TRANSCRIPTIONAL REGULATOR TRER"/>
    <property type="match status" value="1"/>
</dbReference>
<evidence type="ECO:0000259" key="4">
    <source>
        <dbReference type="PROSITE" id="PS50949"/>
    </source>
</evidence>
<evidence type="ECO:0000313" key="5">
    <source>
        <dbReference type="EMBL" id="GFO85241.1"/>
    </source>
</evidence>
<evidence type="ECO:0000256" key="3">
    <source>
        <dbReference type="ARBA" id="ARBA00023163"/>
    </source>
</evidence>
<accession>A0A916Q9T6</accession>
<reference evidence="5" key="1">
    <citation type="submission" date="2020-06" db="EMBL/GenBank/DDBJ databases">
        <title>Characterization of fructooligosaccharide metabolism and fructooligosaccharide-degrading enzymes in human commensal butyrate producers.</title>
        <authorList>
            <person name="Tanno H."/>
            <person name="Fujii T."/>
            <person name="Hirano K."/>
            <person name="Maeno S."/>
            <person name="Tonozuka T."/>
            <person name="Sakamoto M."/>
            <person name="Ohkuma M."/>
            <person name="Tochio T."/>
            <person name="Endo A."/>
        </authorList>
    </citation>
    <scope>NUCLEOTIDE SEQUENCE</scope>
    <source>
        <strain evidence="5">JCM 17466</strain>
    </source>
</reference>
<dbReference type="Pfam" id="PF00392">
    <property type="entry name" value="GntR"/>
    <property type="match status" value="1"/>
</dbReference>
<dbReference type="SUPFAM" id="SSF64288">
    <property type="entry name" value="Chorismate lyase-like"/>
    <property type="match status" value="1"/>
</dbReference>
<dbReference type="Gene3D" id="3.40.1410.10">
    <property type="entry name" value="Chorismate lyase-like"/>
    <property type="match status" value="1"/>
</dbReference>
<evidence type="ECO:0000256" key="2">
    <source>
        <dbReference type="ARBA" id="ARBA00023125"/>
    </source>
</evidence>
<keyword evidence="3" id="KW-0804">Transcription</keyword>
<dbReference type="InterPro" id="IPR000524">
    <property type="entry name" value="Tscrpt_reg_HTH_GntR"/>
</dbReference>
<dbReference type="InterPro" id="IPR011663">
    <property type="entry name" value="UTRA"/>
</dbReference>
<dbReference type="SUPFAM" id="SSF46785">
    <property type="entry name" value="Winged helix' DNA-binding domain"/>
    <property type="match status" value="1"/>
</dbReference>
<dbReference type="InterPro" id="IPR036390">
    <property type="entry name" value="WH_DNA-bd_sf"/>
</dbReference>
<dbReference type="GO" id="GO:0045892">
    <property type="term" value="P:negative regulation of DNA-templated transcription"/>
    <property type="evidence" value="ECO:0007669"/>
    <property type="project" value="TreeGrafter"/>
</dbReference>
<proteinExistence type="predicted"/>
<keyword evidence="6" id="KW-1185">Reference proteome</keyword>
<dbReference type="CDD" id="cd07377">
    <property type="entry name" value="WHTH_GntR"/>
    <property type="match status" value="1"/>
</dbReference>
<dbReference type="SMART" id="SM00866">
    <property type="entry name" value="UTRA"/>
    <property type="match status" value="1"/>
</dbReference>
<dbReference type="SMART" id="SM00345">
    <property type="entry name" value="HTH_GNTR"/>
    <property type="match status" value="1"/>
</dbReference>
<dbReference type="RefSeq" id="WP_201310942.1">
    <property type="nucleotide sequence ID" value="NZ_BLYI01000031.1"/>
</dbReference>
<dbReference type="Gene3D" id="1.10.10.10">
    <property type="entry name" value="Winged helix-like DNA-binding domain superfamily/Winged helix DNA-binding domain"/>
    <property type="match status" value="1"/>
</dbReference>
<evidence type="ECO:0000313" key="6">
    <source>
        <dbReference type="Proteomes" id="UP000613208"/>
    </source>
</evidence>
<dbReference type="InterPro" id="IPR036388">
    <property type="entry name" value="WH-like_DNA-bd_sf"/>
</dbReference>
<dbReference type="PROSITE" id="PS50949">
    <property type="entry name" value="HTH_GNTR"/>
    <property type="match status" value="1"/>
</dbReference>
<organism evidence="5 6">
    <name type="scientific">Anaerostipes butyraticus</name>
    <dbReference type="NCBI Taxonomy" id="645466"/>
    <lineage>
        <taxon>Bacteria</taxon>
        <taxon>Bacillati</taxon>
        <taxon>Bacillota</taxon>
        <taxon>Clostridia</taxon>
        <taxon>Lachnospirales</taxon>
        <taxon>Lachnospiraceae</taxon>
        <taxon>Anaerostipes</taxon>
    </lineage>
</organism>
<dbReference type="GO" id="GO:0003700">
    <property type="term" value="F:DNA-binding transcription factor activity"/>
    <property type="evidence" value="ECO:0007669"/>
    <property type="project" value="InterPro"/>
</dbReference>
<dbReference type="InterPro" id="IPR028978">
    <property type="entry name" value="Chorismate_lyase_/UTRA_dom_sf"/>
</dbReference>
<keyword evidence="2" id="KW-0238">DNA-binding</keyword>
<keyword evidence="1" id="KW-0805">Transcription regulation</keyword>